<evidence type="ECO:0000313" key="13">
    <source>
        <dbReference type="Proteomes" id="UP000199032"/>
    </source>
</evidence>
<dbReference type="RefSeq" id="WP_090747184.1">
    <property type="nucleotide sequence ID" value="NZ_CZQA01000008.1"/>
</dbReference>
<evidence type="ECO:0000256" key="2">
    <source>
        <dbReference type="ARBA" id="ARBA00008873"/>
    </source>
</evidence>
<keyword evidence="13" id="KW-1185">Reference proteome</keyword>
<organism evidence="12 13">
    <name type="scientific">Candidatus Nitrospira nitrosa</name>
    <dbReference type="NCBI Taxonomy" id="1742972"/>
    <lineage>
        <taxon>Bacteria</taxon>
        <taxon>Pseudomonadati</taxon>
        <taxon>Nitrospirota</taxon>
        <taxon>Nitrospiria</taxon>
        <taxon>Nitrospirales</taxon>
        <taxon>Nitrospiraceae</taxon>
        <taxon>Nitrospira</taxon>
    </lineage>
</organism>
<feature type="transmembrane region" description="Helical" evidence="9">
    <location>
        <begin position="156"/>
        <end position="174"/>
    </location>
</feature>
<dbReference type="InterPro" id="IPR027470">
    <property type="entry name" value="Cation_efflux_CTD"/>
</dbReference>
<dbReference type="EMBL" id="CZQA01000008">
    <property type="protein sequence ID" value="CUS34973.1"/>
    <property type="molecule type" value="Genomic_DNA"/>
</dbReference>
<evidence type="ECO:0000256" key="9">
    <source>
        <dbReference type="SAM" id="Phobius"/>
    </source>
</evidence>
<feature type="domain" description="Cation efflux protein cytoplasmic" evidence="11">
    <location>
        <begin position="209"/>
        <end position="283"/>
    </location>
</feature>
<dbReference type="Gene3D" id="1.20.1510.10">
    <property type="entry name" value="Cation efflux protein transmembrane domain"/>
    <property type="match status" value="1"/>
</dbReference>
<evidence type="ECO:0000256" key="7">
    <source>
        <dbReference type="ARBA" id="ARBA00023065"/>
    </source>
</evidence>
<dbReference type="NCBIfam" id="TIGR01297">
    <property type="entry name" value="CDF"/>
    <property type="match status" value="1"/>
</dbReference>
<evidence type="ECO:0000256" key="6">
    <source>
        <dbReference type="ARBA" id="ARBA00022989"/>
    </source>
</evidence>
<gene>
    <name evidence="12" type="primary">zitB</name>
    <name evidence="12" type="ORF">COMA1_20061</name>
</gene>
<dbReference type="GO" id="GO:0005886">
    <property type="term" value="C:plasma membrane"/>
    <property type="evidence" value="ECO:0007669"/>
    <property type="project" value="TreeGrafter"/>
</dbReference>
<keyword evidence="8 9" id="KW-0472">Membrane</keyword>
<reference evidence="12 13" key="1">
    <citation type="submission" date="2015-10" db="EMBL/GenBank/DDBJ databases">
        <authorList>
            <person name="Gilbert D.G."/>
        </authorList>
    </citation>
    <scope>NUCLEOTIDE SEQUENCE [LARGE SCALE GENOMIC DNA]</scope>
    <source>
        <strain evidence="12">COMA1</strain>
    </source>
</reference>
<dbReference type="GO" id="GO:0005385">
    <property type="term" value="F:zinc ion transmembrane transporter activity"/>
    <property type="evidence" value="ECO:0007669"/>
    <property type="project" value="TreeGrafter"/>
</dbReference>
<protein>
    <submittedName>
        <fullName evidence="12">Zinc transporter ZitB</fullName>
    </submittedName>
</protein>
<dbReference type="Proteomes" id="UP000199032">
    <property type="component" value="Unassembled WGS sequence"/>
</dbReference>
<dbReference type="Pfam" id="PF01545">
    <property type="entry name" value="Cation_efflux"/>
    <property type="match status" value="1"/>
</dbReference>
<dbReference type="PANTHER" id="PTHR11562:SF17">
    <property type="entry name" value="RE54080P-RELATED"/>
    <property type="match status" value="1"/>
</dbReference>
<dbReference type="PANTHER" id="PTHR11562">
    <property type="entry name" value="CATION EFFLUX PROTEIN/ ZINC TRANSPORTER"/>
    <property type="match status" value="1"/>
</dbReference>
<dbReference type="InterPro" id="IPR058533">
    <property type="entry name" value="Cation_efflux_TM"/>
</dbReference>
<proteinExistence type="inferred from homology"/>
<feature type="domain" description="Cation efflux protein transmembrane" evidence="10">
    <location>
        <begin position="15"/>
        <end position="205"/>
    </location>
</feature>
<comment type="similarity">
    <text evidence="2">Belongs to the cation diffusion facilitator (CDF) transporter (TC 2.A.4) family. SLC30A subfamily.</text>
</comment>
<sequence length="312" mass="34005">MTALASYAHLRSRLQLALAVNAVIIAAEFIGGWMLNSTGLMGDASHNLVDQGSLFLALYAHILTARPASENRTFGYHRAGIIAAFLNSFILLLTACGIALVGLKRLLQPVPVDGGWVMAVAAVSFVANLGIALLLQHGAKDDLNIRSAFWHMVGDAWVSLGVIISGGAILLTGWTILDPLVSLLIVGVILRGAWPIFKESMEVLLESTPPGISASRVAATMEAIPGITNVHDLHIWAVEPRLIMLTSHVMIEQQCNQLELLRLLQDRITTEFSIKHMTIQLETECCDPNDIHCDLRKLTDQHQEAQAFAHHH</sequence>
<keyword evidence="3" id="KW-0813">Transport</keyword>
<dbReference type="Pfam" id="PF16916">
    <property type="entry name" value="ZT_dimer"/>
    <property type="match status" value="1"/>
</dbReference>
<dbReference type="InterPro" id="IPR002524">
    <property type="entry name" value="Cation_efflux"/>
</dbReference>
<evidence type="ECO:0000259" key="11">
    <source>
        <dbReference type="Pfam" id="PF16916"/>
    </source>
</evidence>
<evidence type="ECO:0000256" key="8">
    <source>
        <dbReference type="ARBA" id="ARBA00023136"/>
    </source>
</evidence>
<keyword evidence="5" id="KW-0862">Zinc</keyword>
<keyword evidence="4 9" id="KW-0812">Transmembrane</keyword>
<feature type="transmembrane region" description="Helical" evidence="9">
    <location>
        <begin position="16"/>
        <end position="36"/>
    </location>
</feature>
<dbReference type="InterPro" id="IPR036837">
    <property type="entry name" value="Cation_efflux_CTD_sf"/>
</dbReference>
<dbReference type="STRING" id="1742972.COMA1_20061"/>
<comment type="subcellular location">
    <subcellularLocation>
        <location evidence="1">Membrane</location>
        <topology evidence="1">Multi-pass membrane protein</topology>
    </subcellularLocation>
</comment>
<feature type="transmembrane region" description="Helical" evidence="9">
    <location>
        <begin position="115"/>
        <end position="135"/>
    </location>
</feature>
<keyword evidence="5" id="KW-0864">Zinc transport</keyword>
<evidence type="ECO:0000256" key="1">
    <source>
        <dbReference type="ARBA" id="ARBA00004141"/>
    </source>
</evidence>
<dbReference type="InterPro" id="IPR050681">
    <property type="entry name" value="CDF/SLC30A"/>
</dbReference>
<keyword evidence="7" id="KW-0406">Ion transport</keyword>
<dbReference type="SUPFAM" id="SSF160240">
    <property type="entry name" value="Cation efflux protein cytoplasmic domain-like"/>
    <property type="match status" value="1"/>
</dbReference>
<accession>A0A0S4LE80</accession>
<evidence type="ECO:0000256" key="5">
    <source>
        <dbReference type="ARBA" id="ARBA00022906"/>
    </source>
</evidence>
<feature type="transmembrane region" description="Helical" evidence="9">
    <location>
        <begin position="80"/>
        <end position="103"/>
    </location>
</feature>
<evidence type="ECO:0000313" key="12">
    <source>
        <dbReference type="EMBL" id="CUS34973.1"/>
    </source>
</evidence>
<evidence type="ECO:0000256" key="3">
    <source>
        <dbReference type="ARBA" id="ARBA00022448"/>
    </source>
</evidence>
<dbReference type="InterPro" id="IPR027469">
    <property type="entry name" value="Cation_efflux_TMD_sf"/>
</dbReference>
<dbReference type="AlphaFoldDB" id="A0A0S4LE80"/>
<evidence type="ECO:0000259" key="10">
    <source>
        <dbReference type="Pfam" id="PF01545"/>
    </source>
</evidence>
<name>A0A0S4LE80_9BACT</name>
<keyword evidence="6 9" id="KW-1133">Transmembrane helix</keyword>
<dbReference type="OrthoDB" id="9809646at2"/>
<dbReference type="SUPFAM" id="SSF161111">
    <property type="entry name" value="Cation efflux protein transmembrane domain-like"/>
    <property type="match status" value="1"/>
</dbReference>
<evidence type="ECO:0000256" key="4">
    <source>
        <dbReference type="ARBA" id="ARBA00022692"/>
    </source>
</evidence>